<reference evidence="1 2" key="1">
    <citation type="submission" date="2018-09" db="EMBL/GenBank/DDBJ databases">
        <title>Arachidicoccus sp. nov., a bacterium isolated from soil.</title>
        <authorList>
            <person name="Weon H.-Y."/>
            <person name="Kwon S.-W."/>
            <person name="Lee S.A."/>
        </authorList>
    </citation>
    <scope>NUCLEOTIDE SEQUENCE [LARGE SCALE GENOMIC DNA]</scope>
    <source>
        <strain evidence="1 2">KIS59-12</strain>
    </source>
</reference>
<proteinExistence type="predicted"/>
<organism evidence="1 2">
    <name type="scientific">Arachidicoccus soli</name>
    <dbReference type="NCBI Taxonomy" id="2341117"/>
    <lineage>
        <taxon>Bacteria</taxon>
        <taxon>Pseudomonadati</taxon>
        <taxon>Bacteroidota</taxon>
        <taxon>Chitinophagia</taxon>
        <taxon>Chitinophagales</taxon>
        <taxon>Chitinophagaceae</taxon>
        <taxon>Arachidicoccus</taxon>
    </lineage>
</organism>
<gene>
    <name evidence="1" type="ORF">D6B99_07335</name>
</gene>
<name>A0A386HQA1_9BACT</name>
<dbReference type="KEGG" id="ark:D6B99_07335"/>
<dbReference type="AlphaFoldDB" id="A0A386HQA1"/>
<dbReference type="Proteomes" id="UP000266118">
    <property type="component" value="Chromosome"/>
</dbReference>
<keyword evidence="2" id="KW-1185">Reference proteome</keyword>
<accession>A0A386HQA1</accession>
<protein>
    <submittedName>
        <fullName evidence="1">Uncharacterized protein</fullName>
    </submittedName>
</protein>
<sequence length="87" mass="10115">MSKCLKIKNRKMNTTTTLRFCHYEDEELAEYARQTLKQLLGEAEAAAIALRVFTGLLENPNANKQLESTKARTREELENRLEKIWSN</sequence>
<evidence type="ECO:0000313" key="2">
    <source>
        <dbReference type="Proteomes" id="UP000266118"/>
    </source>
</evidence>
<evidence type="ECO:0000313" key="1">
    <source>
        <dbReference type="EMBL" id="AYD47434.1"/>
    </source>
</evidence>
<dbReference type="EMBL" id="CP032489">
    <property type="protein sequence ID" value="AYD47434.1"/>
    <property type="molecule type" value="Genomic_DNA"/>
</dbReference>